<reference evidence="1 2" key="1">
    <citation type="journal article" date="2023" name="Nucleic Acids Res.">
        <title>The hologenome of Daphnia magna reveals possible DNA methylation and microbiome-mediated evolution of the host genome.</title>
        <authorList>
            <person name="Chaturvedi A."/>
            <person name="Li X."/>
            <person name="Dhandapani V."/>
            <person name="Marshall H."/>
            <person name="Kissane S."/>
            <person name="Cuenca-Cambronero M."/>
            <person name="Asole G."/>
            <person name="Calvet F."/>
            <person name="Ruiz-Romero M."/>
            <person name="Marangio P."/>
            <person name="Guigo R."/>
            <person name="Rago D."/>
            <person name="Mirbahai L."/>
            <person name="Eastwood N."/>
            <person name="Colbourne J.K."/>
            <person name="Zhou J."/>
            <person name="Mallon E."/>
            <person name="Orsini L."/>
        </authorList>
    </citation>
    <scope>NUCLEOTIDE SEQUENCE [LARGE SCALE GENOMIC DNA]</scope>
    <source>
        <strain evidence="1">LRV0_1</strain>
    </source>
</reference>
<dbReference type="EMBL" id="JAOYFB010000005">
    <property type="protein sequence ID" value="KAK4016429.1"/>
    <property type="molecule type" value="Genomic_DNA"/>
</dbReference>
<dbReference type="Proteomes" id="UP001234178">
    <property type="component" value="Unassembled WGS sequence"/>
</dbReference>
<accession>A0ABQ9ZU27</accession>
<proteinExistence type="predicted"/>
<gene>
    <name evidence="1" type="ORF">OUZ56_031380</name>
</gene>
<sequence>MTATHNHYDDAQFQRWLPVDKREDNRNGEDLEKADKLRKSCWILAADGQKRQTLPTIQTLRRAVVLAIDRRLLGGGMRTSHPTRTE</sequence>
<organism evidence="1 2">
    <name type="scientific">Daphnia magna</name>
    <dbReference type="NCBI Taxonomy" id="35525"/>
    <lineage>
        <taxon>Eukaryota</taxon>
        <taxon>Metazoa</taxon>
        <taxon>Ecdysozoa</taxon>
        <taxon>Arthropoda</taxon>
        <taxon>Crustacea</taxon>
        <taxon>Branchiopoda</taxon>
        <taxon>Diplostraca</taxon>
        <taxon>Cladocera</taxon>
        <taxon>Anomopoda</taxon>
        <taxon>Daphniidae</taxon>
        <taxon>Daphnia</taxon>
    </lineage>
</organism>
<name>A0ABQ9ZU27_9CRUS</name>
<evidence type="ECO:0000313" key="1">
    <source>
        <dbReference type="EMBL" id="KAK4016429.1"/>
    </source>
</evidence>
<keyword evidence="2" id="KW-1185">Reference proteome</keyword>
<evidence type="ECO:0000313" key="2">
    <source>
        <dbReference type="Proteomes" id="UP001234178"/>
    </source>
</evidence>
<comment type="caution">
    <text evidence="1">The sequence shown here is derived from an EMBL/GenBank/DDBJ whole genome shotgun (WGS) entry which is preliminary data.</text>
</comment>
<protein>
    <submittedName>
        <fullName evidence="1">Uncharacterized protein</fullName>
    </submittedName>
</protein>